<comment type="caution">
    <text evidence="39">The sequence shown here is derived from an EMBL/GenBank/DDBJ whole genome shotgun (WGS) entry which is preliminary data.</text>
</comment>
<dbReference type="EMBL" id="VCGU01000003">
    <property type="protein sequence ID" value="TRY77932.1"/>
    <property type="molecule type" value="Genomic_DNA"/>
</dbReference>
<comment type="catalytic activity">
    <reaction evidence="28">
        <text>L-histidyl-[protein] + NAD(+) = N(tele)-(ADP-D-ribosyl)-L-histidyl-[protein] + nicotinamide + H(+)</text>
        <dbReference type="Rhea" id="RHEA:72071"/>
        <dbReference type="Rhea" id="RHEA-COMP:9745"/>
        <dbReference type="Rhea" id="RHEA-COMP:18085"/>
        <dbReference type="ChEBI" id="CHEBI:15378"/>
        <dbReference type="ChEBI" id="CHEBI:17154"/>
        <dbReference type="ChEBI" id="CHEBI:29979"/>
        <dbReference type="ChEBI" id="CHEBI:57540"/>
        <dbReference type="ChEBI" id="CHEBI:191398"/>
    </reaction>
    <physiologicalReaction direction="left-to-right" evidence="28">
        <dbReference type="Rhea" id="RHEA:72072"/>
    </physiologicalReaction>
</comment>
<evidence type="ECO:0000256" key="24">
    <source>
        <dbReference type="ARBA" id="ARBA00024159"/>
    </source>
</evidence>
<evidence type="ECO:0000256" key="30">
    <source>
        <dbReference type="ARBA" id="ARBA00048575"/>
    </source>
</evidence>
<evidence type="ECO:0000256" key="26">
    <source>
        <dbReference type="ARBA" id="ARBA00024347"/>
    </source>
</evidence>
<dbReference type="Pfam" id="PF00644">
    <property type="entry name" value="PARP"/>
    <property type="match status" value="1"/>
</dbReference>
<evidence type="ECO:0000259" key="34">
    <source>
        <dbReference type="PROSITE" id="PS50064"/>
    </source>
</evidence>
<evidence type="ECO:0000256" key="5">
    <source>
        <dbReference type="ARBA" id="ARBA00022454"/>
    </source>
</evidence>
<evidence type="ECO:0000256" key="14">
    <source>
        <dbReference type="ARBA" id="ARBA00022737"/>
    </source>
</evidence>
<evidence type="ECO:0000256" key="9">
    <source>
        <dbReference type="ARBA" id="ARBA00022588"/>
    </source>
</evidence>
<dbReference type="InterPro" id="IPR049296">
    <property type="entry name" value="PARP1-like_PADR1_N"/>
</dbReference>
<evidence type="ECO:0000256" key="8">
    <source>
        <dbReference type="ARBA" id="ARBA00022533"/>
    </source>
</evidence>
<dbReference type="GO" id="GO:0003677">
    <property type="term" value="F:DNA binding"/>
    <property type="evidence" value="ECO:0007669"/>
    <property type="project" value="UniProtKB-UniRule"/>
</dbReference>
<dbReference type="SMART" id="SM00773">
    <property type="entry name" value="WGR"/>
    <property type="match status" value="1"/>
</dbReference>
<dbReference type="PROSITE" id="PS50064">
    <property type="entry name" value="ZF_PARP_2"/>
    <property type="match status" value="2"/>
</dbReference>
<dbReference type="SUPFAM" id="SSF56399">
    <property type="entry name" value="ADP-ribosylation"/>
    <property type="match status" value="1"/>
</dbReference>
<evidence type="ECO:0000256" key="20">
    <source>
        <dbReference type="ARBA" id="ARBA00023027"/>
    </source>
</evidence>
<keyword evidence="22" id="KW-0804">Transcription</keyword>
<dbReference type="AlphaFoldDB" id="A0A553PJT0"/>
<dbReference type="STRING" id="6832.A0A553PJT0"/>
<dbReference type="GO" id="GO:0005730">
    <property type="term" value="C:nucleolus"/>
    <property type="evidence" value="ECO:0007669"/>
    <property type="project" value="UniProtKB-SubCell"/>
</dbReference>
<evidence type="ECO:0000313" key="40">
    <source>
        <dbReference type="Proteomes" id="UP000318571"/>
    </source>
</evidence>
<dbReference type="Pfam" id="PF21728">
    <property type="entry name" value="PADR1_N"/>
    <property type="match status" value="1"/>
</dbReference>
<dbReference type="InterPro" id="IPR036616">
    <property type="entry name" value="Poly(ADP-ribose)pol_reg_dom_sf"/>
</dbReference>
<evidence type="ECO:0000259" key="37">
    <source>
        <dbReference type="PROSITE" id="PS51060"/>
    </source>
</evidence>
<evidence type="ECO:0000256" key="13">
    <source>
        <dbReference type="ARBA" id="ARBA00022723"/>
    </source>
</evidence>
<evidence type="ECO:0000256" key="32">
    <source>
        <dbReference type="PIRNR" id="PIRNR000489"/>
    </source>
</evidence>
<dbReference type="GO" id="GO:0051287">
    <property type="term" value="F:NAD binding"/>
    <property type="evidence" value="ECO:0007669"/>
    <property type="project" value="UniProtKB-UniRule"/>
</dbReference>
<dbReference type="OMA" id="MNFKYKY"/>
<keyword evidence="18" id="KW-0391">Immunity</keyword>
<dbReference type="InterPro" id="IPR038650">
    <property type="entry name" value="PADR1_C_dom_sf"/>
</dbReference>
<evidence type="ECO:0000256" key="33">
    <source>
        <dbReference type="SAM" id="MobiDB-lite"/>
    </source>
</evidence>
<proteinExistence type="inferred from homology"/>
<evidence type="ECO:0000256" key="25">
    <source>
        <dbReference type="ARBA" id="ARBA00024164"/>
    </source>
</evidence>
<name>A0A553PJT0_TIGCA</name>
<evidence type="ECO:0000256" key="10">
    <source>
        <dbReference type="ARBA" id="ARBA00022676"/>
    </source>
</evidence>
<feature type="domain" description="PARP-type" evidence="34">
    <location>
        <begin position="115"/>
        <end position="204"/>
    </location>
</feature>
<evidence type="ECO:0000256" key="2">
    <source>
        <dbReference type="ARBA" id="ARBA00004514"/>
    </source>
</evidence>
<protein>
    <recommendedName>
        <fullName evidence="31 32">Poly [ADP-ribose] polymerase</fullName>
        <ecNumber evidence="4 32">2.4.2.30</ecNumber>
    </recommendedName>
</protein>
<evidence type="ECO:0000256" key="15">
    <source>
        <dbReference type="ARBA" id="ARBA00022765"/>
    </source>
</evidence>
<dbReference type="SUPFAM" id="SSF47587">
    <property type="entry name" value="Domain of poly(ADP-ribose) polymerase"/>
    <property type="match status" value="1"/>
</dbReference>
<dbReference type="SUPFAM" id="SSF142921">
    <property type="entry name" value="WGR domain-like"/>
    <property type="match status" value="1"/>
</dbReference>
<evidence type="ECO:0000256" key="28">
    <source>
        <dbReference type="ARBA" id="ARBA00048241"/>
    </source>
</evidence>
<dbReference type="InterPro" id="IPR001357">
    <property type="entry name" value="BRCT_dom"/>
</dbReference>
<dbReference type="GO" id="GO:0070212">
    <property type="term" value="P:protein poly-ADP-ribosylation"/>
    <property type="evidence" value="ECO:0007669"/>
    <property type="project" value="TreeGrafter"/>
</dbReference>
<dbReference type="GO" id="GO:0005829">
    <property type="term" value="C:cytosol"/>
    <property type="evidence" value="ECO:0007669"/>
    <property type="project" value="UniProtKB-SubCell"/>
</dbReference>
<dbReference type="PROSITE" id="PS00347">
    <property type="entry name" value="ZF_PARP_1"/>
    <property type="match status" value="1"/>
</dbReference>
<dbReference type="GO" id="GO:0140808">
    <property type="term" value="F:NAD+-protein-tyrosine ADP-ribosyltransferase activity"/>
    <property type="evidence" value="ECO:0007669"/>
    <property type="project" value="RHEA"/>
</dbReference>
<evidence type="ECO:0000259" key="38">
    <source>
        <dbReference type="PROSITE" id="PS51977"/>
    </source>
</evidence>
<comment type="catalytic activity">
    <reaction evidence="30">
        <text>L-seryl-[protein] + NAD(+) = O-(ADP-D-ribosyl)-L-seryl-[protein] + nicotinamide + H(+)</text>
        <dbReference type="Rhea" id="RHEA:58232"/>
        <dbReference type="Rhea" id="RHEA-COMP:9863"/>
        <dbReference type="Rhea" id="RHEA-COMP:15091"/>
        <dbReference type="ChEBI" id="CHEBI:15378"/>
        <dbReference type="ChEBI" id="CHEBI:17154"/>
        <dbReference type="ChEBI" id="CHEBI:29999"/>
        <dbReference type="ChEBI" id="CHEBI:57540"/>
        <dbReference type="ChEBI" id="CHEBI:142556"/>
    </reaction>
    <physiologicalReaction direction="left-to-right" evidence="30">
        <dbReference type="Rhea" id="RHEA:58233"/>
    </physiologicalReaction>
</comment>
<keyword evidence="14" id="KW-0677">Repeat</keyword>
<keyword evidence="10 32" id="KW-0328">Glycosyltransferase</keyword>
<comment type="catalytic activity">
    <reaction evidence="25">
        <text>L-aspartyl-[protein] + NAD(+) = 4-O-(ADP-D-ribosyl)-L-aspartyl-[protein] + nicotinamide</text>
        <dbReference type="Rhea" id="RHEA:54424"/>
        <dbReference type="Rhea" id="RHEA-COMP:9867"/>
        <dbReference type="Rhea" id="RHEA-COMP:13832"/>
        <dbReference type="ChEBI" id="CHEBI:17154"/>
        <dbReference type="ChEBI" id="CHEBI:29961"/>
        <dbReference type="ChEBI" id="CHEBI:57540"/>
        <dbReference type="ChEBI" id="CHEBI:138102"/>
    </reaction>
    <physiologicalReaction direction="left-to-right" evidence="25">
        <dbReference type="Rhea" id="RHEA:54425"/>
    </physiologicalReaction>
</comment>
<dbReference type="GO" id="GO:0008270">
    <property type="term" value="F:zinc ion binding"/>
    <property type="evidence" value="ECO:0007669"/>
    <property type="project" value="UniProtKB-KW"/>
</dbReference>
<keyword evidence="11 32" id="KW-0808">Transferase</keyword>
<dbReference type="GO" id="GO:0005694">
    <property type="term" value="C:chromosome"/>
    <property type="evidence" value="ECO:0007669"/>
    <property type="project" value="UniProtKB-SubCell"/>
</dbReference>
<keyword evidence="16" id="KW-0863">Zinc-finger</keyword>
<evidence type="ECO:0000256" key="7">
    <source>
        <dbReference type="ARBA" id="ARBA00022499"/>
    </source>
</evidence>
<dbReference type="PROSITE" id="PS51059">
    <property type="entry name" value="PARP_CATALYTIC"/>
    <property type="match status" value="1"/>
</dbReference>
<reference evidence="39 40" key="1">
    <citation type="journal article" date="2018" name="Nat. Ecol. Evol.">
        <title>Genomic signatures of mitonuclear coevolution across populations of Tigriopus californicus.</title>
        <authorList>
            <person name="Barreto F.S."/>
            <person name="Watson E.T."/>
            <person name="Lima T.G."/>
            <person name="Willett C.S."/>
            <person name="Edmands S."/>
            <person name="Li W."/>
            <person name="Burton R.S."/>
        </authorList>
    </citation>
    <scope>NUCLEOTIDE SEQUENCE [LARGE SCALE GENOMIC DNA]</scope>
    <source>
        <strain evidence="39 40">San Diego</strain>
    </source>
</reference>
<evidence type="ECO:0000256" key="19">
    <source>
        <dbReference type="ARBA" id="ARBA00023015"/>
    </source>
</evidence>
<dbReference type="GO" id="GO:0003950">
    <property type="term" value="F:NAD+ poly-ADP-ribosyltransferase activity"/>
    <property type="evidence" value="ECO:0007669"/>
    <property type="project" value="UniProtKB-UniRule"/>
</dbReference>
<evidence type="ECO:0000256" key="31">
    <source>
        <dbReference type="ARBA" id="ARBA00071874"/>
    </source>
</evidence>
<evidence type="ECO:0000256" key="3">
    <source>
        <dbReference type="ARBA" id="ARBA00004604"/>
    </source>
</evidence>
<gene>
    <name evidence="39" type="ORF">TCAL_07727</name>
</gene>
<evidence type="ECO:0000256" key="21">
    <source>
        <dbReference type="ARBA" id="ARBA00023125"/>
    </source>
</evidence>
<comment type="catalytic activity">
    <reaction evidence="24">
        <text>L-glutamyl-[protein] + NAD(+) = 5-O-(ADP-D-ribosyl)-L-glutamyl-[protein] + nicotinamide</text>
        <dbReference type="Rhea" id="RHEA:58224"/>
        <dbReference type="Rhea" id="RHEA-COMP:10208"/>
        <dbReference type="Rhea" id="RHEA-COMP:15089"/>
        <dbReference type="ChEBI" id="CHEBI:17154"/>
        <dbReference type="ChEBI" id="CHEBI:29973"/>
        <dbReference type="ChEBI" id="CHEBI:57540"/>
        <dbReference type="ChEBI" id="CHEBI:142540"/>
    </reaction>
    <physiologicalReaction direction="left-to-right" evidence="24">
        <dbReference type="Rhea" id="RHEA:58225"/>
    </physiologicalReaction>
</comment>
<comment type="subcellular location">
    <subcellularLocation>
        <location evidence="1">Chromosome</location>
    </subcellularLocation>
    <subcellularLocation>
        <location evidence="2">Cytoplasm</location>
        <location evidence="2">Cytosol</location>
    </subcellularLocation>
    <subcellularLocation>
        <location evidence="3">Nucleus</location>
        <location evidence="3">Nucleolus</location>
    </subcellularLocation>
</comment>
<dbReference type="Gene3D" id="2.20.25.630">
    <property type="match status" value="1"/>
</dbReference>
<feature type="domain" description="PARP catalytic" evidence="36">
    <location>
        <begin position="766"/>
        <end position="991"/>
    </location>
</feature>
<dbReference type="Pfam" id="PF08063">
    <property type="entry name" value="Zn_ribbon_PADR1"/>
    <property type="match status" value="1"/>
</dbReference>
<feature type="compositionally biased region" description="Basic and acidic residues" evidence="33">
    <location>
        <begin position="216"/>
        <end position="233"/>
    </location>
</feature>
<dbReference type="Gene3D" id="1.10.20.130">
    <property type="match status" value="1"/>
</dbReference>
<dbReference type="SMART" id="SM01335">
    <property type="entry name" value="PADR1"/>
    <property type="match status" value="1"/>
</dbReference>
<dbReference type="InterPro" id="IPR036930">
    <property type="entry name" value="WGR_dom_sf"/>
</dbReference>
<keyword evidence="6" id="KW-0963">Cytoplasm</keyword>
<keyword evidence="15" id="KW-0013">ADP-ribosylation</keyword>
<evidence type="ECO:0000256" key="11">
    <source>
        <dbReference type="ARBA" id="ARBA00022679"/>
    </source>
</evidence>
<keyword evidence="13 32" id="KW-0479">Metal-binding</keyword>
<dbReference type="FunFam" id="3.90.228.10:FF:000002">
    <property type="entry name" value="Poly [ADP-ribose] polymerase"/>
    <property type="match status" value="1"/>
</dbReference>
<evidence type="ECO:0000256" key="16">
    <source>
        <dbReference type="ARBA" id="ARBA00022771"/>
    </source>
</evidence>
<keyword evidence="19" id="KW-0805">Transcription regulation</keyword>
<evidence type="ECO:0000256" key="1">
    <source>
        <dbReference type="ARBA" id="ARBA00004286"/>
    </source>
</evidence>
<evidence type="ECO:0000256" key="23">
    <source>
        <dbReference type="ARBA" id="ARBA00023242"/>
    </source>
</evidence>
<dbReference type="SUPFAM" id="SSF57716">
    <property type="entry name" value="Glucocorticoid receptor-like (DNA-binding domain)"/>
    <property type="match status" value="2"/>
</dbReference>
<dbReference type="CDD" id="cd08001">
    <property type="entry name" value="WGR_PARP1_like"/>
    <property type="match status" value="1"/>
</dbReference>
<keyword evidence="9" id="KW-0399">Innate immunity</keyword>
<feature type="domain" description="PARP-type" evidence="34">
    <location>
        <begin position="9"/>
        <end position="91"/>
    </location>
</feature>
<dbReference type="InterPro" id="IPR012982">
    <property type="entry name" value="PARP1-like_PADR1_Zn_ribbon"/>
</dbReference>
<dbReference type="PROSITE" id="PS51060">
    <property type="entry name" value="PARP_ALPHA_HD"/>
    <property type="match status" value="1"/>
</dbReference>
<dbReference type="PROSITE" id="PS51977">
    <property type="entry name" value="WGR"/>
    <property type="match status" value="1"/>
</dbReference>
<evidence type="ECO:0000256" key="6">
    <source>
        <dbReference type="ARBA" id="ARBA00022490"/>
    </source>
</evidence>
<dbReference type="EC" id="2.4.2.30" evidence="4 32"/>
<keyword evidence="21 32" id="KW-0238">DNA-binding</keyword>
<keyword evidence="17 32" id="KW-0862">Zinc</keyword>
<keyword evidence="20 32" id="KW-0520">NAD</keyword>
<evidence type="ECO:0000256" key="18">
    <source>
        <dbReference type="ARBA" id="ARBA00022859"/>
    </source>
</evidence>
<organism evidence="39 40">
    <name type="scientific">Tigriopus californicus</name>
    <name type="common">Marine copepod</name>
    <dbReference type="NCBI Taxonomy" id="6832"/>
    <lineage>
        <taxon>Eukaryota</taxon>
        <taxon>Metazoa</taxon>
        <taxon>Ecdysozoa</taxon>
        <taxon>Arthropoda</taxon>
        <taxon>Crustacea</taxon>
        <taxon>Multicrustacea</taxon>
        <taxon>Hexanauplia</taxon>
        <taxon>Copepoda</taxon>
        <taxon>Harpacticoida</taxon>
        <taxon>Harpacticidae</taxon>
        <taxon>Tigriopus</taxon>
    </lineage>
</organism>
<evidence type="ECO:0000259" key="35">
    <source>
        <dbReference type="PROSITE" id="PS50172"/>
    </source>
</evidence>
<evidence type="ECO:0000256" key="27">
    <source>
        <dbReference type="ARBA" id="ARBA00033987"/>
    </source>
</evidence>
<feature type="domain" description="PARP alpha-helical" evidence="37">
    <location>
        <begin position="639"/>
        <end position="757"/>
    </location>
</feature>
<dbReference type="SMART" id="SM01336">
    <property type="entry name" value="zf-PARP"/>
    <property type="match status" value="2"/>
</dbReference>
<dbReference type="Gene3D" id="1.20.142.10">
    <property type="entry name" value="Poly(ADP-ribose) polymerase, regulatory domain"/>
    <property type="match status" value="1"/>
</dbReference>
<evidence type="ECO:0000313" key="39">
    <source>
        <dbReference type="EMBL" id="TRY77932.1"/>
    </source>
</evidence>
<dbReference type="GO" id="GO:0140805">
    <property type="term" value="F:NAD+-protein-serine ADP-ribosyltransferase activity"/>
    <property type="evidence" value="ECO:0007669"/>
    <property type="project" value="RHEA"/>
</dbReference>
<dbReference type="Gene3D" id="3.90.228.10">
    <property type="match status" value="1"/>
</dbReference>
<feature type="domain" description="BRCT" evidence="35">
    <location>
        <begin position="377"/>
        <end position="452"/>
    </location>
</feature>
<dbReference type="Proteomes" id="UP000318571">
    <property type="component" value="Chromosome 11"/>
</dbReference>
<comment type="catalytic activity">
    <reaction evidence="27 32">
        <text>NAD(+) + (ADP-D-ribosyl)n-acceptor = nicotinamide + (ADP-D-ribosyl)n+1-acceptor + H(+).</text>
        <dbReference type="EC" id="2.4.2.30"/>
    </reaction>
</comment>
<dbReference type="InterPro" id="IPR036420">
    <property type="entry name" value="BRCT_dom_sf"/>
</dbReference>
<dbReference type="InterPro" id="IPR036957">
    <property type="entry name" value="Znf_PARP_sf"/>
</dbReference>
<sequence length="991" mass="112421">MAEGCDLPFRAEYAKSNRSSCKMCKNKIEKGELRMAVMVQSPMFDGKVPHWYHLKCFFGRNRPKAIGDIEHFDQMRWEDQEAITKMLENALAGKGPSGGKSGKGKSDNGTLQKDFRVEYSKSGGAACRVCEVKIGKGVVRIGKKDYESQRAKMYGPYDRWHHLDCFVSKRDELEYFDGGEELAGFKTLSKDDQTLLKSKLKKIKEKRKAQTSTEEPSTKKVKTESGEDDDKTKEQIKKQMKKLYYYRDMLEKELSKGQLQTLLEFNEQEVPTGPDRMLDRLADIMMFGTLEPCSECKGQFVFRSGVGYQCTGNISEWTKCQVKTSEPKRREFKLPKDFVKEFTFCKMYKSKVGQRIIPHHHSTVTPSKSSNGAASDKLKQPLANLTFVLDGKIDRAKLKATIESLGGKIGSKVTSSTAAVVSTKEAVAAKGRKMMSAKSYQVQVIPEGFFDEVKPAEILAEIQNRSICTWGSDPRQRVQSMKEKSSGSNMFIAKDLPKSMKLKLKGGAYVDPESGLDHKAHVLKKSSALYSVVLGAVNIQEGKNSYYKLQLLEHDTKPKWYVFRSWGRVGTTIGGTKLENFTLREDAIRDFESLYVDKTGNEWRNRDQFEKVAGKFFPMDLDLGQDQEDIQKLELSKSHSKLAKPIQALIALIFDIESMRQAMLEFEIDLTKMPLGKLSKKQIMHAYEILTEVKGFCEDNSGSETKFLDASNRFFTLIPHDFGMKSPPILNSHEEVKTKLDMLDNLLEIEIAFNLLQSGASEKDQDPIDAHYAKLHTKLDVLPRDSKEFQILERYALNTHAKTHNTYSLEIVDIFKVKRKGESEKFKKYKDLHNRMLLWHGSRTTNYVGILSQGLRIAPPEAPVTGYMFGKGVYFADMVSKSANYCNTTRTNNTGLLMLCDVALGDMYERTQADYIEKLPDGKHSTKGVGKTEPDPTQFEEIDGAKVPTGKGVPAKSKANTTLLYNEYIVYDTAQCNIKYLFKMKFNYKKY</sequence>
<keyword evidence="23 32" id="KW-0539">Nucleus</keyword>
<dbReference type="SUPFAM" id="SSF52113">
    <property type="entry name" value="BRCT domain"/>
    <property type="match status" value="1"/>
</dbReference>
<dbReference type="GO" id="GO:0006302">
    <property type="term" value="P:double-strand break repair"/>
    <property type="evidence" value="ECO:0007669"/>
    <property type="project" value="TreeGrafter"/>
</dbReference>
<dbReference type="Pfam" id="PF05406">
    <property type="entry name" value="WGR"/>
    <property type="match status" value="1"/>
</dbReference>
<keyword evidence="12" id="KW-0548">Nucleotidyltransferase</keyword>
<dbReference type="Gene3D" id="3.40.50.10190">
    <property type="entry name" value="BRCT domain"/>
    <property type="match status" value="1"/>
</dbReference>
<evidence type="ECO:0000256" key="29">
    <source>
        <dbReference type="ARBA" id="ARBA00048339"/>
    </source>
</evidence>
<dbReference type="PROSITE" id="PS50172">
    <property type="entry name" value="BRCT"/>
    <property type="match status" value="1"/>
</dbReference>
<dbReference type="GO" id="GO:0140806">
    <property type="term" value="F:NAD+-protein-aspartate ADP-ribosyltransferase activity"/>
    <property type="evidence" value="ECO:0007669"/>
    <property type="project" value="RHEA"/>
</dbReference>
<keyword evidence="7" id="KW-1017">Isopeptide bond</keyword>
<dbReference type="InterPro" id="IPR008288">
    <property type="entry name" value="PARP"/>
</dbReference>
<dbReference type="PROSITE" id="PS52007">
    <property type="entry name" value="PADR1"/>
    <property type="match status" value="1"/>
</dbReference>
<keyword evidence="5" id="KW-0158">Chromosome</keyword>
<dbReference type="PANTHER" id="PTHR10459">
    <property type="entry name" value="DNA LIGASE"/>
    <property type="match status" value="1"/>
</dbReference>
<evidence type="ECO:0000256" key="12">
    <source>
        <dbReference type="ARBA" id="ARBA00022695"/>
    </source>
</evidence>
<dbReference type="InterPro" id="IPR001510">
    <property type="entry name" value="Znf_PARP"/>
</dbReference>
<dbReference type="InterPro" id="IPR012317">
    <property type="entry name" value="Poly(ADP-ribose)pol_cat_dom"/>
</dbReference>
<keyword evidence="40" id="KW-1185">Reference proteome</keyword>
<dbReference type="Pfam" id="PF02877">
    <property type="entry name" value="PARP_reg"/>
    <property type="match status" value="1"/>
</dbReference>
<dbReference type="GO" id="GO:0140815">
    <property type="term" value="F:NAD+-protein-histidine ADP-ribosyltransferase activity"/>
    <property type="evidence" value="ECO:0007669"/>
    <property type="project" value="RHEA"/>
</dbReference>
<dbReference type="InterPro" id="IPR004102">
    <property type="entry name" value="Poly(ADP-ribose)pol_reg_dom"/>
</dbReference>
<dbReference type="OrthoDB" id="429950at2759"/>
<evidence type="ECO:0000259" key="36">
    <source>
        <dbReference type="PROSITE" id="PS51059"/>
    </source>
</evidence>
<evidence type="ECO:0000256" key="22">
    <source>
        <dbReference type="ARBA" id="ARBA00023163"/>
    </source>
</evidence>
<comment type="similarity">
    <text evidence="26">Belongs to the ARTD/PARP family.</text>
</comment>
<dbReference type="CDD" id="cd01437">
    <property type="entry name" value="parp_like"/>
    <property type="match status" value="1"/>
</dbReference>
<dbReference type="FunFam" id="1.20.142.10:FF:000001">
    <property type="entry name" value="Poly [ADP-ribose] polymerase"/>
    <property type="match status" value="1"/>
</dbReference>
<dbReference type="PANTHER" id="PTHR10459:SF112">
    <property type="entry name" value="POLY [ADP-RIBOSE] POLYMERASE 1"/>
    <property type="match status" value="1"/>
</dbReference>
<feature type="domain" description="WGR" evidence="38">
    <location>
        <begin position="519"/>
        <end position="616"/>
    </location>
</feature>
<dbReference type="PIRSF" id="PIRSF000489">
    <property type="entry name" value="NAD_ADPRT"/>
    <property type="match status" value="1"/>
</dbReference>
<feature type="region of interest" description="Disordered" evidence="33">
    <location>
        <begin position="205"/>
        <end position="233"/>
    </location>
</feature>
<evidence type="ECO:0000256" key="4">
    <source>
        <dbReference type="ARBA" id="ARBA00012020"/>
    </source>
</evidence>
<dbReference type="Gene3D" id="3.30.1740.10">
    <property type="entry name" value="Zinc finger, PARP-type"/>
    <property type="match status" value="2"/>
</dbReference>
<dbReference type="Pfam" id="PF00645">
    <property type="entry name" value="zf-PARP"/>
    <property type="match status" value="2"/>
</dbReference>
<dbReference type="GO" id="GO:0016779">
    <property type="term" value="F:nucleotidyltransferase activity"/>
    <property type="evidence" value="ECO:0007669"/>
    <property type="project" value="UniProtKB-KW"/>
</dbReference>
<accession>A0A553PJT0</accession>
<keyword evidence="8" id="KW-0021">Allosteric enzyme</keyword>
<dbReference type="GO" id="GO:0140807">
    <property type="term" value="F:NAD+-protein-glutamate ADP-ribosyltransferase activity"/>
    <property type="evidence" value="ECO:0007669"/>
    <property type="project" value="RHEA"/>
</dbReference>
<evidence type="ECO:0000256" key="17">
    <source>
        <dbReference type="ARBA" id="ARBA00022833"/>
    </source>
</evidence>
<dbReference type="InterPro" id="IPR008893">
    <property type="entry name" value="WGR_domain"/>
</dbReference>
<dbReference type="GO" id="GO:0045087">
    <property type="term" value="P:innate immune response"/>
    <property type="evidence" value="ECO:0007669"/>
    <property type="project" value="UniProtKB-KW"/>
</dbReference>
<dbReference type="InterPro" id="IPR050800">
    <property type="entry name" value="ARTD/PARP"/>
</dbReference>
<comment type="catalytic activity">
    <reaction evidence="29">
        <text>L-tyrosyl-[protein] + NAD(+) = O-(ADP-D-ribosyl)-L-tyrosyl-[protein] + nicotinamide + H(+)</text>
        <dbReference type="Rhea" id="RHEA:58236"/>
        <dbReference type="Rhea" id="RHEA-COMP:10136"/>
        <dbReference type="Rhea" id="RHEA-COMP:15092"/>
        <dbReference type="ChEBI" id="CHEBI:15378"/>
        <dbReference type="ChEBI" id="CHEBI:17154"/>
        <dbReference type="ChEBI" id="CHEBI:46858"/>
        <dbReference type="ChEBI" id="CHEBI:57540"/>
        <dbReference type="ChEBI" id="CHEBI:142557"/>
    </reaction>
    <physiologicalReaction direction="left-to-right" evidence="29">
        <dbReference type="Rhea" id="RHEA:58237"/>
    </physiologicalReaction>
</comment>